<dbReference type="SUPFAM" id="SSF110296">
    <property type="entry name" value="Oligoxyloglucan reducing end-specific cellobiohydrolase"/>
    <property type="match status" value="1"/>
</dbReference>
<gene>
    <name evidence="1" type="ORF">I2I01_00070</name>
</gene>
<dbReference type="RefSeq" id="WP_196284384.1">
    <property type="nucleotide sequence ID" value="NZ_JADQDP010000001.1"/>
</dbReference>
<dbReference type="PANTHER" id="PTHR47199:SF2">
    <property type="entry name" value="PHOTOSYSTEM II STABILITY_ASSEMBLY FACTOR HCF136, CHLOROPLASTIC"/>
    <property type="match status" value="1"/>
</dbReference>
<organism evidence="1 2">
    <name type="scientific">Hymenobacter properus</name>
    <dbReference type="NCBI Taxonomy" id="2791026"/>
    <lineage>
        <taxon>Bacteria</taxon>
        <taxon>Pseudomonadati</taxon>
        <taxon>Bacteroidota</taxon>
        <taxon>Cytophagia</taxon>
        <taxon>Cytophagales</taxon>
        <taxon>Hymenobacteraceae</taxon>
        <taxon>Hymenobacter</taxon>
    </lineage>
</organism>
<evidence type="ECO:0000313" key="2">
    <source>
        <dbReference type="Proteomes" id="UP000645610"/>
    </source>
</evidence>
<proteinExistence type="predicted"/>
<dbReference type="AlphaFoldDB" id="A0A931BE50"/>
<reference evidence="1 2" key="1">
    <citation type="submission" date="2020-11" db="EMBL/GenBank/DDBJ databases">
        <authorList>
            <person name="Kim M.K."/>
        </authorList>
    </citation>
    <scope>NUCLEOTIDE SEQUENCE [LARGE SCALE GENOMIC DNA]</scope>
    <source>
        <strain evidence="1 2">BT439</strain>
    </source>
</reference>
<sequence>MKAHCFLILATFLVLTGCKKENESPTTPRTVATALPFENAAVKVELVANNLPTWIQAMTFLDASVGIVCTYDGKVYRTSDGGRSWSLQYSVGTPTQLPLLQILFTSARVGYIVGGSVQCTGSGCTPPGGLVLKTTDAGITWAAVHRVNGAALAAIAVNSVGDLFAVANTTGSQIIKSSDAGATWTPVASWPYQLNKIAFDLHLGYGASGNSGSGGNAGKIIRSLEDGASWSEAATFAYPYLNELAFGPGIGFCASGYSIVYKTTNDGANWTPITSSNFSAQVITPLTATNCLIFGSGTYSGGDFGTYSGSLRQSEDAGNSWSEIELKTVGTIRQASFYSAQSGYALAGSTLLKITVK</sequence>
<dbReference type="CDD" id="cd15482">
    <property type="entry name" value="Sialidase_non-viral"/>
    <property type="match status" value="1"/>
</dbReference>
<protein>
    <recommendedName>
        <fullName evidence="3">Photosynthesis system II assembly factor Ycf48/Hcf136-like domain-containing protein</fullName>
    </recommendedName>
</protein>
<comment type="caution">
    <text evidence="1">The sequence shown here is derived from an EMBL/GenBank/DDBJ whole genome shotgun (WGS) entry which is preliminary data.</text>
</comment>
<dbReference type="EMBL" id="JADQDP010000001">
    <property type="protein sequence ID" value="MBF9140006.1"/>
    <property type="molecule type" value="Genomic_DNA"/>
</dbReference>
<name>A0A931BE50_9BACT</name>
<dbReference type="Proteomes" id="UP000645610">
    <property type="component" value="Unassembled WGS sequence"/>
</dbReference>
<dbReference type="InterPro" id="IPR015943">
    <property type="entry name" value="WD40/YVTN_repeat-like_dom_sf"/>
</dbReference>
<dbReference type="PROSITE" id="PS51257">
    <property type="entry name" value="PROKAR_LIPOPROTEIN"/>
    <property type="match status" value="1"/>
</dbReference>
<evidence type="ECO:0000313" key="1">
    <source>
        <dbReference type="EMBL" id="MBF9140006.1"/>
    </source>
</evidence>
<keyword evidence="2" id="KW-1185">Reference proteome</keyword>
<evidence type="ECO:0008006" key="3">
    <source>
        <dbReference type="Google" id="ProtNLM"/>
    </source>
</evidence>
<accession>A0A931BE50</accession>
<dbReference type="PANTHER" id="PTHR47199">
    <property type="entry name" value="PHOTOSYSTEM II STABILITY/ASSEMBLY FACTOR HCF136, CHLOROPLASTIC"/>
    <property type="match status" value="1"/>
</dbReference>
<dbReference type="Gene3D" id="2.130.10.10">
    <property type="entry name" value="YVTN repeat-like/Quinoprotein amine dehydrogenase"/>
    <property type="match status" value="2"/>
</dbReference>